<evidence type="ECO:0000313" key="1">
    <source>
        <dbReference type="EMBL" id="MQX06771.1"/>
    </source>
</evidence>
<dbReference type="Proteomes" id="UP000466694">
    <property type="component" value="Unassembled WGS sequence"/>
</dbReference>
<protein>
    <submittedName>
        <fullName evidence="1">Uncharacterized protein</fullName>
    </submittedName>
</protein>
<evidence type="ECO:0000313" key="2">
    <source>
        <dbReference type="Proteomes" id="UP000466694"/>
    </source>
</evidence>
<dbReference type="AlphaFoldDB" id="A0A844A3I0"/>
<gene>
    <name evidence="1" type="ORF">GHK48_00065</name>
</gene>
<proteinExistence type="predicted"/>
<reference evidence="1 2" key="1">
    <citation type="journal article" date="2013" name="Genome Biol.">
        <title>Comparative genomics of the core and accessory genomes of 48 Sinorhizobium strains comprising five genospecies.</title>
        <authorList>
            <person name="Sugawara M."/>
            <person name="Epstein B."/>
            <person name="Badgley B.D."/>
            <person name="Unno T."/>
            <person name="Xu L."/>
            <person name="Reese J."/>
            <person name="Gyaneshwar P."/>
            <person name="Denny R."/>
            <person name="Mudge J."/>
            <person name="Bharti A.K."/>
            <person name="Farmer A.D."/>
            <person name="May G.D."/>
            <person name="Woodward J.E."/>
            <person name="Medigue C."/>
            <person name="Vallenet D."/>
            <person name="Lajus A."/>
            <person name="Rouy Z."/>
            <person name="Martinez-Vaz B."/>
            <person name="Tiffin P."/>
            <person name="Young N.D."/>
            <person name="Sadowsky M.J."/>
        </authorList>
    </citation>
    <scope>NUCLEOTIDE SEQUENCE [LARGE SCALE GENOMIC DNA]</scope>
    <source>
        <strain evidence="1 2">USDA205</strain>
    </source>
</reference>
<accession>A0A844A3I0</accession>
<dbReference type="EMBL" id="WISZ01000004">
    <property type="protein sequence ID" value="MQX06771.1"/>
    <property type="molecule type" value="Genomic_DNA"/>
</dbReference>
<comment type="caution">
    <text evidence="1">The sequence shown here is derived from an EMBL/GenBank/DDBJ whole genome shotgun (WGS) entry which is preliminary data.</text>
</comment>
<sequence>MSTTVEQRMPLVDHEFRFRLPSPIWNGCDEEWIREMTLGSRDWLNSQPHVVGSVPYEDELFACLWRDPDRSQGVDIVYMIIATKAYIDAHRDDRKGAIAVTLSLGAGKSCYDVADKLKTEEYLHDLQAVLDVVLGQGRLRVV</sequence>
<organism evidence="1 2">
    <name type="scientific">Rhizobium fredii</name>
    <name type="common">Sinorhizobium fredii</name>
    <dbReference type="NCBI Taxonomy" id="380"/>
    <lineage>
        <taxon>Bacteria</taxon>
        <taxon>Pseudomonadati</taxon>
        <taxon>Pseudomonadota</taxon>
        <taxon>Alphaproteobacteria</taxon>
        <taxon>Hyphomicrobiales</taxon>
        <taxon>Rhizobiaceae</taxon>
        <taxon>Sinorhizobium/Ensifer group</taxon>
        <taxon>Sinorhizobium</taxon>
    </lineage>
</organism>
<name>A0A844A3I0_RHIFR</name>
<dbReference type="RefSeq" id="WP_060563852.1">
    <property type="nucleotide sequence ID" value="NZ_BJNI01000062.1"/>
</dbReference>